<dbReference type="AlphaFoldDB" id="A0A9P1N4D7"/>
<gene>
    <name evidence="3" type="ORF">CAMP_LOCUS10038</name>
</gene>
<name>A0A9P1N4D7_9PELO</name>
<comment type="caution">
    <text evidence="3">The sequence shown here is derived from an EMBL/GenBank/DDBJ whole genome shotgun (WGS) entry which is preliminary data.</text>
</comment>
<reference evidence="3" key="1">
    <citation type="submission" date="2022-11" db="EMBL/GenBank/DDBJ databases">
        <authorList>
            <person name="Kikuchi T."/>
        </authorList>
    </citation>
    <scope>NUCLEOTIDE SEQUENCE</scope>
    <source>
        <strain evidence="3">PS1010</strain>
    </source>
</reference>
<proteinExistence type="predicted"/>
<feature type="region of interest" description="Disordered" evidence="2">
    <location>
        <begin position="1"/>
        <end position="78"/>
    </location>
</feature>
<feature type="compositionally biased region" description="Basic and acidic residues" evidence="2">
    <location>
        <begin position="14"/>
        <end position="78"/>
    </location>
</feature>
<accession>A0A9P1N4D7</accession>
<sequence>MEQFIKLFTSSKNKNTEEKQAAEDLEERRIAAERAERRRQFDEEMLRNEKEREQRARENEERRKINQMAAKEREESMRRKMAEIERQNELRQSEIQREQEHRFREMEYCAAKELERKEQIHAQIMHENQAKFDSMMVREQEETQSIINEIQDESKKNSEESELRRQKINDEMLEFNRLAEENRQRKEKELEELCEKTRIELENSRKMWEERKRQLDDQMKFMQEMMRKKLWTMKLESYFTNRLNFLRTSNREISRNHLLLEDILRIANRRKEEKNEIPEEVINSKMEILRKSVDSEKELMKNESESYLEILEKGQWLFLNSVRTSCDDVFDSCIRFENTISQIDISNIPNYISLLRKANDDVCSKIRVIPTFGQLKQMYQNFDYNQTQTNYGMIEEAPSSVIIEEID</sequence>
<dbReference type="EMBL" id="CANHGI010000004">
    <property type="protein sequence ID" value="CAI5447401.1"/>
    <property type="molecule type" value="Genomic_DNA"/>
</dbReference>
<evidence type="ECO:0000256" key="2">
    <source>
        <dbReference type="SAM" id="MobiDB-lite"/>
    </source>
</evidence>
<evidence type="ECO:0000256" key="1">
    <source>
        <dbReference type="SAM" id="Coils"/>
    </source>
</evidence>
<dbReference type="Proteomes" id="UP001152747">
    <property type="component" value="Unassembled WGS sequence"/>
</dbReference>
<keyword evidence="4" id="KW-1185">Reference proteome</keyword>
<evidence type="ECO:0000313" key="4">
    <source>
        <dbReference type="Proteomes" id="UP001152747"/>
    </source>
</evidence>
<protein>
    <submittedName>
        <fullName evidence="3">Uncharacterized protein</fullName>
    </submittedName>
</protein>
<feature type="coiled-coil region" evidence="1">
    <location>
        <begin position="176"/>
        <end position="225"/>
    </location>
</feature>
<organism evidence="3 4">
    <name type="scientific">Caenorhabditis angaria</name>
    <dbReference type="NCBI Taxonomy" id="860376"/>
    <lineage>
        <taxon>Eukaryota</taxon>
        <taxon>Metazoa</taxon>
        <taxon>Ecdysozoa</taxon>
        <taxon>Nematoda</taxon>
        <taxon>Chromadorea</taxon>
        <taxon>Rhabditida</taxon>
        <taxon>Rhabditina</taxon>
        <taxon>Rhabditomorpha</taxon>
        <taxon>Rhabditoidea</taxon>
        <taxon>Rhabditidae</taxon>
        <taxon>Peloderinae</taxon>
        <taxon>Caenorhabditis</taxon>
    </lineage>
</organism>
<dbReference type="OrthoDB" id="5876886at2759"/>
<evidence type="ECO:0000313" key="3">
    <source>
        <dbReference type="EMBL" id="CAI5447401.1"/>
    </source>
</evidence>
<keyword evidence="1" id="KW-0175">Coiled coil</keyword>